<sequence>MGPQDAHEDTPLLIARHGTSQEGLKPTTTPLPWAQLSILLLLHLAEAITSQVIAPFLPQLIRDIGVTHGDDSQVGYYVGLVHSLFYMSQACTVFHWSRASDHIGRKPIVLIGVAGVSMAMYGVGLSRTFWSLVLSRCLCGALNGNVGVIKTMIPEITDSTNIARAFSFVPITWHLGGTIGPLIGGLLERPTVKFPAIFGNFSFLEEYPYFLPCFVSAAYGVICWFIVALFLKETTKAQMSPTEYFLGHRRKYQVSREDPPAVAEDGAVIDGPENSLSFRELLTPPVLIATGSYASFSILDISFRTMFPVYLATPMEMGGLGLDPSVIGTILAAVGISTSLFQLLLFPPLHNRLGGKILFLTAVSLFFPIAALFPIANRVGKEHGLNNFVWLLVGVQILLLSFANLALSVSFLYVNSAAPNHASIGATTGFAQMVISGVRAIGPSAINSAFALGIQKHVMGGHFAYWIMAGMAAISLVVGAALPKRPSN</sequence>
<dbReference type="CDD" id="cd17330">
    <property type="entry name" value="MFS_SLC46_TetA_like"/>
    <property type="match status" value="1"/>
</dbReference>
<keyword evidence="3 6" id="KW-0812">Transmembrane</keyword>
<organism evidence="8 9">
    <name type="scientific">Scleroderma citrinum Foug A</name>
    <dbReference type="NCBI Taxonomy" id="1036808"/>
    <lineage>
        <taxon>Eukaryota</taxon>
        <taxon>Fungi</taxon>
        <taxon>Dikarya</taxon>
        <taxon>Basidiomycota</taxon>
        <taxon>Agaricomycotina</taxon>
        <taxon>Agaricomycetes</taxon>
        <taxon>Agaricomycetidae</taxon>
        <taxon>Boletales</taxon>
        <taxon>Sclerodermatineae</taxon>
        <taxon>Sclerodermataceae</taxon>
        <taxon>Scleroderma</taxon>
    </lineage>
</organism>
<accession>A0A0C3DP94</accession>
<keyword evidence="2" id="KW-0813">Transport</keyword>
<feature type="transmembrane region" description="Helical" evidence="6">
    <location>
        <begin position="326"/>
        <end position="345"/>
    </location>
</feature>
<name>A0A0C3DP94_9AGAM</name>
<dbReference type="InterPro" id="IPR020846">
    <property type="entry name" value="MFS_dom"/>
</dbReference>
<dbReference type="HOGENOM" id="CLU_001265_54_6_1"/>
<dbReference type="SUPFAM" id="SSF103473">
    <property type="entry name" value="MFS general substrate transporter"/>
    <property type="match status" value="1"/>
</dbReference>
<dbReference type="Proteomes" id="UP000053989">
    <property type="component" value="Unassembled WGS sequence"/>
</dbReference>
<feature type="transmembrane region" description="Helical" evidence="6">
    <location>
        <begin position="74"/>
        <end position="96"/>
    </location>
</feature>
<evidence type="ECO:0000256" key="1">
    <source>
        <dbReference type="ARBA" id="ARBA00004141"/>
    </source>
</evidence>
<dbReference type="AlphaFoldDB" id="A0A0C3DP94"/>
<feature type="transmembrane region" description="Helical" evidence="6">
    <location>
        <begin position="357"/>
        <end position="376"/>
    </location>
</feature>
<feature type="transmembrane region" description="Helical" evidence="6">
    <location>
        <begin position="108"/>
        <end position="127"/>
    </location>
</feature>
<dbReference type="EMBL" id="KN822042">
    <property type="protein sequence ID" value="KIM62450.1"/>
    <property type="molecule type" value="Genomic_DNA"/>
</dbReference>
<feature type="domain" description="Major facilitator superfamily (MFS) profile" evidence="7">
    <location>
        <begin position="35"/>
        <end position="487"/>
    </location>
</feature>
<dbReference type="PANTHER" id="PTHR23504">
    <property type="entry name" value="MAJOR FACILITATOR SUPERFAMILY DOMAIN-CONTAINING PROTEIN 10"/>
    <property type="match status" value="1"/>
</dbReference>
<dbReference type="OrthoDB" id="419616at2759"/>
<evidence type="ECO:0000313" key="8">
    <source>
        <dbReference type="EMBL" id="KIM62450.1"/>
    </source>
</evidence>
<keyword evidence="4 6" id="KW-1133">Transmembrane helix</keyword>
<reference evidence="9" key="2">
    <citation type="submission" date="2015-01" db="EMBL/GenBank/DDBJ databases">
        <title>Evolutionary Origins and Diversification of the Mycorrhizal Mutualists.</title>
        <authorList>
            <consortium name="DOE Joint Genome Institute"/>
            <consortium name="Mycorrhizal Genomics Consortium"/>
            <person name="Kohler A."/>
            <person name="Kuo A."/>
            <person name="Nagy L.G."/>
            <person name="Floudas D."/>
            <person name="Copeland A."/>
            <person name="Barry K.W."/>
            <person name="Cichocki N."/>
            <person name="Veneault-Fourrey C."/>
            <person name="LaButti K."/>
            <person name="Lindquist E.A."/>
            <person name="Lipzen A."/>
            <person name="Lundell T."/>
            <person name="Morin E."/>
            <person name="Murat C."/>
            <person name="Riley R."/>
            <person name="Ohm R."/>
            <person name="Sun H."/>
            <person name="Tunlid A."/>
            <person name="Henrissat B."/>
            <person name="Grigoriev I.V."/>
            <person name="Hibbett D.S."/>
            <person name="Martin F."/>
        </authorList>
    </citation>
    <scope>NUCLEOTIDE SEQUENCE [LARGE SCALE GENOMIC DNA]</scope>
    <source>
        <strain evidence="9">Foug A</strain>
    </source>
</reference>
<evidence type="ECO:0000256" key="6">
    <source>
        <dbReference type="SAM" id="Phobius"/>
    </source>
</evidence>
<dbReference type="PRINTS" id="PR01035">
    <property type="entry name" value="TCRTETA"/>
</dbReference>
<dbReference type="GO" id="GO:0022857">
    <property type="term" value="F:transmembrane transporter activity"/>
    <property type="evidence" value="ECO:0007669"/>
    <property type="project" value="InterPro"/>
</dbReference>
<dbReference type="Pfam" id="PF07690">
    <property type="entry name" value="MFS_1"/>
    <property type="match status" value="1"/>
</dbReference>
<dbReference type="InParanoid" id="A0A0C3DP94"/>
<gene>
    <name evidence="8" type="ORF">SCLCIDRAFT_119482</name>
</gene>
<evidence type="ECO:0000256" key="3">
    <source>
        <dbReference type="ARBA" id="ARBA00022692"/>
    </source>
</evidence>
<comment type="subcellular location">
    <subcellularLocation>
        <location evidence="1">Membrane</location>
        <topology evidence="1">Multi-pass membrane protein</topology>
    </subcellularLocation>
</comment>
<dbReference type="Gene3D" id="1.20.1250.20">
    <property type="entry name" value="MFS general substrate transporter like domains"/>
    <property type="match status" value="1"/>
</dbReference>
<keyword evidence="9" id="KW-1185">Reference proteome</keyword>
<dbReference type="InterPro" id="IPR036259">
    <property type="entry name" value="MFS_trans_sf"/>
</dbReference>
<keyword evidence="5 6" id="KW-0472">Membrane</keyword>
<evidence type="ECO:0000256" key="2">
    <source>
        <dbReference type="ARBA" id="ARBA00022448"/>
    </source>
</evidence>
<dbReference type="GO" id="GO:0016020">
    <property type="term" value="C:membrane"/>
    <property type="evidence" value="ECO:0007669"/>
    <property type="project" value="UniProtKB-SubCell"/>
</dbReference>
<feature type="transmembrane region" description="Helical" evidence="6">
    <location>
        <begin position="388"/>
        <end position="414"/>
    </location>
</feature>
<dbReference type="PROSITE" id="PS50850">
    <property type="entry name" value="MFS"/>
    <property type="match status" value="1"/>
</dbReference>
<protein>
    <recommendedName>
        <fullName evidence="7">Major facilitator superfamily (MFS) profile domain-containing protein</fullName>
    </recommendedName>
</protein>
<feature type="transmembrane region" description="Helical" evidence="6">
    <location>
        <begin position="207"/>
        <end position="231"/>
    </location>
</feature>
<reference evidence="8 9" key="1">
    <citation type="submission" date="2014-04" db="EMBL/GenBank/DDBJ databases">
        <authorList>
            <consortium name="DOE Joint Genome Institute"/>
            <person name="Kuo A."/>
            <person name="Kohler A."/>
            <person name="Nagy L.G."/>
            <person name="Floudas D."/>
            <person name="Copeland A."/>
            <person name="Barry K.W."/>
            <person name="Cichocki N."/>
            <person name="Veneault-Fourrey C."/>
            <person name="LaButti K."/>
            <person name="Lindquist E.A."/>
            <person name="Lipzen A."/>
            <person name="Lundell T."/>
            <person name="Morin E."/>
            <person name="Murat C."/>
            <person name="Sun H."/>
            <person name="Tunlid A."/>
            <person name="Henrissat B."/>
            <person name="Grigoriev I.V."/>
            <person name="Hibbett D.S."/>
            <person name="Martin F."/>
            <person name="Nordberg H.P."/>
            <person name="Cantor M.N."/>
            <person name="Hua S.X."/>
        </authorList>
    </citation>
    <scope>NUCLEOTIDE SEQUENCE [LARGE SCALE GENOMIC DNA]</scope>
    <source>
        <strain evidence="8 9">Foug A</strain>
    </source>
</reference>
<evidence type="ECO:0000259" key="7">
    <source>
        <dbReference type="PROSITE" id="PS50850"/>
    </source>
</evidence>
<evidence type="ECO:0000313" key="9">
    <source>
        <dbReference type="Proteomes" id="UP000053989"/>
    </source>
</evidence>
<dbReference type="PANTHER" id="PTHR23504:SF15">
    <property type="entry name" value="MAJOR FACILITATOR SUPERFAMILY (MFS) PROFILE DOMAIN-CONTAINING PROTEIN"/>
    <property type="match status" value="1"/>
</dbReference>
<feature type="transmembrane region" description="Helical" evidence="6">
    <location>
        <begin position="463"/>
        <end position="482"/>
    </location>
</feature>
<evidence type="ECO:0000256" key="4">
    <source>
        <dbReference type="ARBA" id="ARBA00022989"/>
    </source>
</evidence>
<proteinExistence type="predicted"/>
<evidence type="ECO:0000256" key="5">
    <source>
        <dbReference type="ARBA" id="ARBA00023136"/>
    </source>
</evidence>
<dbReference type="InterPro" id="IPR001958">
    <property type="entry name" value="Tet-R_TetA/multi-R_MdtG-like"/>
</dbReference>
<dbReference type="InterPro" id="IPR011701">
    <property type="entry name" value="MFS"/>
</dbReference>